<dbReference type="Proteomes" id="UP001497516">
    <property type="component" value="Chromosome 4"/>
</dbReference>
<protein>
    <submittedName>
        <fullName evidence="2">Uncharacterized protein</fullName>
    </submittedName>
</protein>
<organism evidence="2 3">
    <name type="scientific">Linum trigynum</name>
    <dbReference type="NCBI Taxonomy" id="586398"/>
    <lineage>
        <taxon>Eukaryota</taxon>
        <taxon>Viridiplantae</taxon>
        <taxon>Streptophyta</taxon>
        <taxon>Embryophyta</taxon>
        <taxon>Tracheophyta</taxon>
        <taxon>Spermatophyta</taxon>
        <taxon>Magnoliopsida</taxon>
        <taxon>eudicotyledons</taxon>
        <taxon>Gunneridae</taxon>
        <taxon>Pentapetalae</taxon>
        <taxon>rosids</taxon>
        <taxon>fabids</taxon>
        <taxon>Malpighiales</taxon>
        <taxon>Linaceae</taxon>
        <taxon>Linum</taxon>
    </lineage>
</organism>
<dbReference type="AlphaFoldDB" id="A0AAV2ECE7"/>
<name>A0AAV2ECE7_9ROSI</name>
<sequence length="79" mass="8585">MTDPDPDISATSKSALRPRNKLGNGVMATSMRWTEQHFQPPRGIPRSRAHRKAVVVVAVTATLGGGGDPNSTPRRRRLP</sequence>
<feature type="region of interest" description="Disordered" evidence="1">
    <location>
        <begin position="1"/>
        <end position="24"/>
    </location>
</feature>
<accession>A0AAV2ECE7</accession>
<gene>
    <name evidence="2" type="ORF">LTRI10_LOCUS24706</name>
</gene>
<reference evidence="2 3" key="1">
    <citation type="submission" date="2024-04" db="EMBL/GenBank/DDBJ databases">
        <authorList>
            <person name="Fracassetti M."/>
        </authorList>
    </citation>
    <scope>NUCLEOTIDE SEQUENCE [LARGE SCALE GENOMIC DNA]</scope>
</reference>
<evidence type="ECO:0000313" key="2">
    <source>
        <dbReference type="EMBL" id="CAL1383429.1"/>
    </source>
</evidence>
<dbReference type="EMBL" id="OZ034817">
    <property type="protein sequence ID" value="CAL1383429.1"/>
    <property type="molecule type" value="Genomic_DNA"/>
</dbReference>
<keyword evidence="3" id="KW-1185">Reference proteome</keyword>
<proteinExistence type="predicted"/>
<evidence type="ECO:0000256" key="1">
    <source>
        <dbReference type="SAM" id="MobiDB-lite"/>
    </source>
</evidence>
<evidence type="ECO:0000313" key="3">
    <source>
        <dbReference type="Proteomes" id="UP001497516"/>
    </source>
</evidence>